<sequence length="58" mass="6507">MVLSFVFFAKPFSIMYVWGGLLVLVGIAVNIYSKNKSKVDELLSGVLKRIQESEPEKS</sequence>
<keyword evidence="1" id="KW-0812">Transmembrane</keyword>
<name>H2YAE3_CIOSA</name>
<organism evidence="2 3">
    <name type="scientific">Ciona savignyi</name>
    <name type="common">Pacific transparent sea squirt</name>
    <dbReference type="NCBI Taxonomy" id="51511"/>
    <lineage>
        <taxon>Eukaryota</taxon>
        <taxon>Metazoa</taxon>
        <taxon>Chordata</taxon>
        <taxon>Tunicata</taxon>
        <taxon>Ascidiacea</taxon>
        <taxon>Phlebobranchia</taxon>
        <taxon>Cionidae</taxon>
        <taxon>Ciona</taxon>
    </lineage>
</organism>
<dbReference type="Ensembl" id="ENSCSAVT00000002329.1">
    <property type="protein sequence ID" value="ENSCSAVP00000002291.1"/>
    <property type="gene ID" value="ENSCSAVG00000001338.1"/>
</dbReference>
<reference evidence="3" key="1">
    <citation type="submission" date="2003-08" db="EMBL/GenBank/DDBJ databases">
        <authorList>
            <person name="Birren B."/>
            <person name="Nusbaum C."/>
            <person name="Abebe A."/>
            <person name="Abouelleil A."/>
            <person name="Adekoya E."/>
            <person name="Ait-zahra M."/>
            <person name="Allen N."/>
            <person name="Allen T."/>
            <person name="An P."/>
            <person name="Anderson M."/>
            <person name="Anderson S."/>
            <person name="Arachchi H."/>
            <person name="Armbruster J."/>
            <person name="Bachantsang P."/>
            <person name="Baldwin J."/>
            <person name="Barry A."/>
            <person name="Bayul T."/>
            <person name="Blitshsteyn B."/>
            <person name="Bloom T."/>
            <person name="Blye J."/>
            <person name="Boguslavskiy L."/>
            <person name="Borowsky M."/>
            <person name="Boukhgalter B."/>
            <person name="Brunache A."/>
            <person name="Butler J."/>
            <person name="Calixte N."/>
            <person name="Calvo S."/>
            <person name="Camarata J."/>
            <person name="Campo K."/>
            <person name="Chang J."/>
            <person name="Cheshatsang Y."/>
            <person name="Citroen M."/>
            <person name="Collymore A."/>
            <person name="Considine T."/>
            <person name="Cook A."/>
            <person name="Cooke P."/>
            <person name="Corum B."/>
            <person name="Cuomo C."/>
            <person name="David R."/>
            <person name="Dawoe T."/>
            <person name="Degray S."/>
            <person name="Dodge S."/>
            <person name="Dooley K."/>
            <person name="Dorje P."/>
            <person name="Dorjee K."/>
            <person name="Dorris L."/>
            <person name="Duffey N."/>
            <person name="Dupes A."/>
            <person name="Elkins T."/>
            <person name="Engels R."/>
            <person name="Erickson J."/>
            <person name="Farina A."/>
            <person name="Faro S."/>
            <person name="Ferreira P."/>
            <person name="Fischer H."/>
            <person name="Fitzgerald M."/>
            <person name="Foley K."/>
            <person name="Gage D."/>
            <person name="Galagan J."/>
            <person name="Gearin G."/>
            <person name="Gnerre S."/>
            <person name="Gnirke A."/>
            <person name="Goyette A."/>
            <person name="Graham J."/>
            <person name="Grandbois E."/>
            <person name="Gyaltsen K."/>
            <person name="Hafez N."/>
            <person name="Hagopian D."/>
            <person name="Hagos B."/>
            <person name="Hall J."/>
            <person name="Hatcher B."/>
            <person name="Heller A."/>
            <person name="Higgins H."/>
            <person name="Honan T."/>
            <person name="Horn A."/>
            <person name="Houde N."/>
            <person name="Hughes L."/>
            <person name="Hulme W."/>
            <person name="Husby E."/>
            <person name="Iliev I."/>
            <person name="Jaffe D."/>
            <person name="Jones C."/>
            <person name="Kamal M."/>
            <person name="Kamat A."/>
            <person name="Kamvysselis M."/>
            <person name="Karlsson E."/>
            <person name="Kells C."/>
            <person name="Kieu A."/>
            <person name="Kisner P."/>
            <person name="Kodira C."/>
            <person name="Kulbokas E."/>
            <person name="Labutti K."/>
            <person name="Lama D."/>
            <person name="Landers T."/>
            <person name="Leger J."/>
            <person name="Levine S."/>
            <person name="Lewis D."/>
            <person name="Lewis T."/>
            <person name="Lindblad-toh K."/>
            <person name="Liu X."/>
            <person name="Lokyitsang T."/>
            <person name="Lokyitsang Y."/>
            <person name="Lucien O."/>
            <person name="Lui A."/>
            <person name="Ma L.J."/>
            <person name="Mabbitt R."/>
            <person name="Macdonald J."/>
            <person name="Maclean C."/>
            <person name="Major J."/>
            <person name="Manning J."/>
            <person name="Marabella R."/>
            <person name="Maru K."/>
            <person name="Matthews C."/>
            <person name="Mauceli E."/>
            <person name="Mccarthy M."/>
            <person name="Mcdonough S."/>
            <person name="Mcghee T."/>
            <person name="Meldrim J."/>
            <person name="Meneus L."/>
            <person name="Mesirov J."/>
            <person name="Mihalev A."/>
            <person name="Mihova T."/>
            <person name="Mikkelsen T."/>
            <person name="Mlenga V."/>
            <person name="Moru K."/>
            <person name="Mozes J."/>
            <person name="Mulrain L."/>
            <person name="Munson G."/>
            <person name="Naylor J."/>
            <person name="Newes C."/>
            <person name="Nguyen C."/>
            <person name="Nguyen N."/>
            <person name="Nguyen T."/>
            <person name="Nicol R."/>
            <person name="Nielsen C."/>
            <person name="Nizzari M."/>
            <person name="Norbu C."/>
            <person name="Norbu N."/>
            <person name="O'donnell P."/>
            <person name="Okoawo O."/>
            <person name="O'leary S."/>
            <person name="Omotosho B."/>
            <person name="O'neill K."/>
            <person name="Osman S."/>
            <person name="Parker S."/>
            <person name="Perrin D."/>
            <person name="Phunkhang P."/>
            <person name="Piqani B."/>
            <person name="Purcell S."/>
            <person name="Rachupka T."/>
            <person name="Ramasamy U."/>
            <person name="Rameau R."/>
            <person name="Ray V."/>
            <person name="Raymond C."/>
            <person name="Retta R."/>
            <person name="Richardson S."/>
            <person name="Rise C."/>
            <person name="Rodriguez J."/>
            <person name="Rogers J."/>
            <person name="Rogov P."/>
            <person name="Rutman M."/>
            <person name="Schupbach R."/>
            <person name="Seaman C."/>
            <person name="Settipalli S."/>
            <person name="Sharpe T."/>
            <person name="Sheridan J."/>
            <person name="Sherpa N."/>
            <person name="Shi J."/>
            <person name="Smirnov S."/>
            <person name="Smith C."/>
            <person name="Sougnez C."/>
            <person name="Spencer B."/>
            <person name="Stalker J."/>
            <person name="Stange-thomann N."/>
            <person name="Stavropoulos S."/>
            <person name="Stetson K."/>
            <person name="Stone C."/>
            <person name="Stone S."/>
            <person name="Stubbs M."/>
            <person name="Talamas J."/>
            <person name="Tchuinga P."/>
            <person name="Tenzing P."/>
            <person name="Tesfaye S."/>
            <person name="Theodore J."/>
            <person name="Thoulutsang Y."/>
            <person name="Topham K."/>
            <person name="Towey S."/>
            <person name="Tsamla T."/>
            <person name="Tsomo N."/>
            <person name="Vallee D."/>
            <person name="Vassiliev H."/>
            <person name="Venkataraman V."/>
            <person name="Vinson J."/>
            <person name="Vo A."/>
            <person name="Wade C."/>
            <person name="Wang S."/>
            <person name="Wangchuk T."/>
            <person name="Wangdi T."/>
            <person name="Whittaker C."/>
            <person name="Wilkinson J."/>
            <person name="Wu Y."/>
            <person name="Wyman D."/>
            <person name="Yadav S."/>
            <person name="Yang S."/>
            <person name="Yang X."/>
            <person name="Yeager S."/>
            <person name="Yee E."/>
            <person name="Young G."/>
            <person name="Zainoun J."/>
            <person name="Zembeck L."/>
            <person name="Zimmer A."/>
            <person name="Zody M."/>
            <person name="Lander E."/>
        </authorList>
    </citation>
    <scope>NUCLEOTIDE SEQUENCE [LARGE SCALE GENOMIC DNA]</scope>
</reference>
<feature type="transmembrane region" description="Helical" evidence="1">
    <location>
        <begin position="12"/>
        <end position="32"/>
    </location>
</feature>
<dbReference type="InParanoid" id="H2YAE3"/>
<evidence type="ECO:0000313" key="3">
    <source>
        <dbReference type="Proteomes" id="UP000007875"/>
    </source>
</evidence>
<reference evidence="2" key="3">
    <citation type="submission" date="2025-09" db="UniProtKB">
        <authorList>
            <consortium name="Ensembl"/>
        </authorList>
    </citation>
    <scope>IDENTIFICATION</scope>
</reference>
<dbReference type="Proteomes" id="UP000007875">
    <property type="component" value="Unassembled WGS sequence"/>
</dbReference>
<keyword evidence="1" id="KW-0472">Membrane</keyword>
<dbReference type="HOGENOM" id="CLU_2978440_0_0_1"/>
<keyword evidence="3" id="KW-1185">Reference proteome</keyword>
<reference evidence="2" key="2">
    <citation type="submission" date="2025-08" db="UniProtKB">
        <authorList>
            <consortium name="Ensembl"/>
        </authorList>
    </citation>
    <scope>IDENTIFICATION</scope>
</reference>
<dbReference type="AlphaFoldDB" id="H2YAE3"/>
<protein>
    <submittedName>
        <fullName evidence="2">Uncharacterized protein</fullName>
    </submittedName>
</protein>
<proteinExistence type="predicted"/>
<evidence type="ECO:0000313" key="2">
    <source>
        <dbReference type="Ensembl" id="ENSCSAVP00000002291.1"/>
    </source>
</evidence>
<keyword evidence="1" id="KW-1133">Transmembrane helix</keyword>
<evidence type="ECO:0000256" key="1">
    <source>
        <dbReference type="SAM" id="Phobius"/>
    </source>
</evidence>
<accession>H2YAE3</accession>